<protein>
    <submittedName>
        <fullName evidence="2">Uncharacterized protein</fullName>
    </submittedName>
</protein>
<sequence>MRPSNSISPFSNEATYSVHTLRNRNPTTPYRLAAVIIDCLRPCVGRPLQAPLPLLVWKRKYPGITYHQQVRLQHPASNYWRPSRKPSQVHSPPSSKTHSLATTGREVGAGMGLCRSPENAQVGSIPTRFVRKSSIPHGNDPRFPDLCLWERGSWYLYYDRTVRFFARETLEWLGNKADEEEEKKKQVQRSC</sequence>
<reference evidence="2" key="1">
    <citation type="submission" date="2021-06" db="EMBL/GenBank/DDBJ databases">
        <title>Comparative genomics, transcriptomics and evolutionary studies reveal genomic signatures of adaptation to plant cell wall in hemibiotrophic fungi.</title>
        <authorList>
            <consortium name="DOE Joint Genome Institute"/>
            <person name="Baroncelli R."/>
            <person name="Diaz J.F."/>
            <person name="Benocci T."/>
            <person name="Peng M."/>
            <person name="Battaglia E."/>
            <person name="Haridas S."/>
            <person name="Andreopoulos W."/>
            <person name="Labutti K."/>
            <person name="Pangilinan J."/>
            <person name="Floch G.L."/>
            <person name="Makela M.R."/>
            <person name="Henrissat B."/>
            <person name="Grigoriev I.V."/>
            <person name="Crouch J.A."/>
            <person name="De Vries R.P."/>
            <person name="Sukno S.A."/>
            <person name="Thon M.R."/>
        </authorList>
    </citation>
    <scope>NUCLEOTIDE SEQUENCE</scope>
    <source>
        <strain evidence="2">CBS 102054</strain>
    </source>
</reference>
<dbReference type="AlphaFoldDB" id="A0AAI9ZST3"/>
<evidence type="ECO:0000313" key="2">
    <source>
        <dbReference type="EMBL" id="KAK1636194.1"/>
    </source>
</evidence>
<dbReference type="GeneID" id="85475358"/>
<evidence type="ECO:0000256" key="1">
    <source>
        <dbReference type="SAM" id="MobiDB-lite"/>
    </source>
</evidence>
<dbReference type="EMBL" id="JAHMHQ010000011">
    <property type="protein sequence ID" value="KAK1636194.1"/>
    <property type="molecule type" value="Genomic_DNA"/>
</dbReference>
<name>A0AAI9ZST3_9PEZI</name>
<dbReference type="Proteomes" id="UP001243989">
    <property type="component" value="Unassembled WGS sequence"/>
</dbReference>
<accession>A0AAI9ZST3</accession>
<keyword evidence="3" id="KW-1185">Reference proteome</keyword>
<comment type="caution">
    <text evidence="2">The sequence shown here is derived from an EMBL/GenBank/DDBJ whole genome shotgun (WGS) entry which is preliminary data.</text>
</comment>
<gene>
    <name evidence="2" type="ORF">BDP81DRAFT_429216</name>
</gene>
<organism evidence="2 3">
    <name type="scientific">Colletotrichum phormii</name>
    <dbReference type="NCBI Taxonomy" id="359342"/>
    <lineage>
        <taxon>Eukaryota</taxon>
        <taxon>Fungi</taxon>
        <taxon>Dikarya</taxon>
        <taxon>Ascomycota</taxon>
        <taxon>Pezizomycotina</taxon>
        <taxon>Sordariomycetes</taxon>
        <taxon>Hypocreomycetidae</taxon>
        <taxon>Glomerellales</taxon>
        <taxon>Glomerellaceae</taxon>
        <taxon>Colletotrichum</taxon>
        <taxon>Colletotrichum acutatum species complex</taxon>
    </lineage>
</organism>
<dbReference type="RefSeq" id="XP_060444801.1">
    <property type="nucleotide sequence ID" value="XM_060590496.1"/>
</dbReference>
<proteinExistence type="predicted"/>
<feature type="region of interest" description="Disordered" evidence="1">
    <location>
        <begin position="81"/>
        <end position="100"/>
    </location>
</feature>
<evidence type="ECO:0000313" key="3">
    <source>
        <dbReference type="Proteomes" id="UP001243989"/>
    </source>
</evidence>
<feature type="compositionally biased region" description="Polar residues" evidence="1">
    <location>
        <begin position="85"/>
        <end position="100"/>
    </location>
</feature>